<dbReference type="NCBIfam" id="TIGR02595">
    <property type="entry name" value="PEP_CTERM"/>
    <property type="match status" value="1"/>
</dbReference>
<sequence length="193" mass="20556">EYNMKKLLKISALTASILTINSASAVPVFFPTTGHYYEYISTPLIWTAARTAALSMSHLTLPGYLATVTTAAENTFLTTLVATSGTGWLGGSDMAVEGDWRWMDGPEAGTQFWLGGPTSAFASWGPSEPNNLGGEDFLELSSGTWNDLPGTSRLGYFVEYSATTPLPDPIPVPATIALFGLGLLGLSALRNKR</sequence>
<dbReference type="InterPro" id="IPR050111">
    <property type="entry name" value="C-type_lectin/snaclec_domain"/>
</dbReference>
<dbReference type="EMBL" id="JAGSOY010000059">
    <property type="protein sequence ID" value="MBU2713072.1"/>
    <property type="molecule type" value="Genomic_DNA"/>
</dbReference>
<dbReference type="CDD" id="cd03603">
    <property type="entry name" value="CLECT_VCBS"/>
    <property type="match status" value="1"/>
</dbReference>
<feature type="domain" description="C-type lectin" evidence="3">
    <location>
        <begin position="32"/>
        <end position="159"/>
    </location>
</feature>
<keyword evidence="5" id="KW-1185">Reference proteome</keyword>
<proteinExistence type="predicted"/>
<feature type="signal peptide" evidence="2">
    <location>
        <begin position="1"/>
        <end position="25"/>
    </location>
</feature>
<dbReference type="SUPFAM" id="SSF56436">
    <property type="entry name" value="C-type lectin-like"/>
    <property type="match status" value="1"/>
</dbReference>
<dbReference type="Pfam" id="PF00059">
    <property type="entry name" value="Lectin_C"/>
    <property type="match status" value="1"/>
</dbReference>
<feature type="chain" id="PRO_5045560170" evidence="2">
    <location>
        <begin position="26"/>
        <end position="193"/>
    </location>
</feature>
<dbReference type="Pfam" id="PF07589">
    <property type="entry name" value="PEP-CTERM"/>
    <property type="match status" value="1"/>
</dbReference>
<evidence type="ECO:0000313" key="5">
    <source>
        <dbReference type="Proteomes" id="UP000690515"/>
    </source>
</evidence>
<reference evidence="4 5" key="1">
    <citation type="submission" date="2021-04" db="EMBL/GenBank/DDBJ databases">
        <authorList>
            <person name="Pira H."/>
            <person name="Risdian C."/>
            <person name="Wink J."/>
        </authorList>
    </citation>
    <scope>NUCLEOTIDE SEQUENCE [LARGE SCALE GENOMIC DNA]</scope>
    <source>
        <strain evidence="4 5">WH53</strain>
    </source>
</reference>
<keyword evidence="2" id="KW-0732">Signal</keyword>
<evidence type="ECO:0000256" key="1">
    <source>
        <dbReference type="SAM" id="Phobius"/>
    </source>
</evidence>
<evidence type="ECO:0000313" key="4">
    <source>
        <dbReference type="EMBL" id="MBU2713072.1"/>
    </source>
</evidence>
<keyword evidence="1" id="KW-0812">Transmembrane</keyword>
<dbReference type="Proteomes" id="UP000690515">
    <property type="component" value="Unassembled WGS sequence"/>
</dbReference>
<dbReference type="PROSITE" id="PS50041">
    <property type="entry name" value="C_TYPE_LECTIN_2"/>
    <property type="match status" value="1"/>
</dbReference>
<dbReference type="PANTHER" id="PTHR22803">
    <property type="entry name" value="MANNOSE, PHOSPHOLIPASE, LECTIN RECEPTOR RELATED"/>
    <property type="match status" value="1"/>
</dbReference>
<dbReference type="Gene3D" id="3.10.100.10">
    <property type="entry name" value="Mannose-Binding Protein A, subunit A"/>
    <property type="match status" value="1"/>
</dbReference>
<keyword evidence="1" id="KW-0472">Membrane</keyword>
<evidence type="ECO:0000259" key="3">
    <source>
        <dbReference type="PROSITE" id="PS50041"/>
    </source>
</evidence>
<evidence type="ECO:0000256" key="2">
    <source>
        <dbReference type="SAM" id="SignalP"/>
    </source>
</evidence>
<name>A0ABS5ZG83_9GAMM</name>
<comment type="caution">
    <text evidence="4">The sequence shown here is derived from an EMBL/GenBank/DDBJ whole genome shotgun (WGS) entry which is preliminary data.</text>
</comment>
<dbReference type="RefSeq" id="WP_215821307.1">
    <property type="nucleotide sequence ID" value="NZ_JAGSOY010000059.1"/>
</dbReference>
<accession>A0ABS5ZG83</accession>
<organism evidence="4 5">
    <name type="scientific">Zooshikella harenae</name>
    <dbReference type="NCBI Taxonomy" id="2827238"/>
    <lineage>
        <taxon>Bacteria</taxon>
        <taxon>Pseudomonadati</taxon>
        <taxon>Pseudomonadota</taxon>
        <taxon>Gammaproteobacteria</taxon>
        <taxon>Oceanospirillales</taxon>
        <taxon>Zooshikellaceae</taxon>
        <taxon>Zooshikella</taxon>
    </lineage>
</organism>
<dbReference type="InterPro" id="IPR013424">
    <property type="entry name" value="Ice-binding_C"/>
</dbReference>
<gene>
    <name evidence="4" type="ORF">KCG35_18550</name>
</gene>
<feature type="transmembrane region" description="Helical" evidence="1">
    <location>
        <begin position="170"/>
        <end position="189"/>
    </location>
</feature>
<dbReference type="InterPro" id="IPR016187">
    <property type="entry name" value="CTDL_fold"/>
</dbReference>
<keyword evidence="1" id="KW-1133">Transmembrane helix</keyword>
<dbReference type="InterPro" id="IPR016186">
    <property type="entry name" value="C-type_lectin-like/link_sf"/>
</dbReference>
<feature type="non-terminal residue" evidence="4">
    <location>
        <position position="1"/>
    </location>
</feature>
<dbReference type="InterPro" id="IPR034007">
    <property type="entry name" value="CTLD_bac"/>
</dbReference>
<protein>
    <submittedName>
        <fullName evidence="4">PEP-CTERM sorting domain-containing protein</fullName>
    </submittedName>
</protein>
<dbReference type="SMART" id="SM00034">
    <property type="entry name" value="CLECT"/>
    <property type="match status" value="1"/>
</dbReference>
<dbReference type="InterPro" id="IPR001304">
    <property type="entry name" value="C-type_lectin-like"/>
</dbReference>